<feature type="transmembrane region" description="Helical" evidence="4">
    <location>
        <begin position="138"/>
        <end position="158"/>
    </location>
</feature>
<evidence type="ECO:0000313" key="6">
    <source>
        <dbReference type="EMBL" id="PZP49227.1"/>
    </source>
</evidence>
<feature type="transmembrane region" description="Helical" evidence="4">
    <location>
        <begin position="101"/>
        <end position="126"/>
    </location>
</feature>
<dbReference type="AlphaFoldDB" id="A0A2W5F5T9"/>
<evidence type="ECO:0000313" key="7">
    <source>
        <dbReference type="Proteomes" id="UP000249645"/>
    </source>
</evidence>
<dbReference type="Pfam" id="PF07690">
    <property type="entry name" value="MFS_1"/>
    <property type="match status" value="1"/>
</dbReference>
<feature type="transmembrane region" description="Helical" evidence="4">
    <location>
        <begin position="249"/>
        <end position="270"/>
    </location>
</feature>
<evidence type="ECO:0000256" key="3">
    <source>
        <dbReference type="ARBA" id="ARBA00023136"/>
    </source>
</evidence>
<dbReference type="InterPro" id="IPR036259">
    <property type="entry name" value="MFS_trans_sf"/>
</dbReference>
<feature type="transmembrane region" description="Helical" evidence="4">
    <location>
        <begin position="77"/>
        <end position="95"/>
    </location>
</feature>
<feature type="transmembrane region" description="Helical" evidence="4">
    <location>
        <begin position="50"/>
        <end position="70"/>
    </location>
</feature>
<comment type="caution">
    <text evidence="6">The sequence shown here is derived from an EMBL/GenBank/DDBJ whole genome shotgun (WGS) entry which is preliminary data.</text>
</comment>
<dbReference type="PANTHER" id="PTHR42910">
    <property type="entry name" value="TRANSPORTER SCO4007-RELATED"/>
    <property type="match status" value="1"/>
</dbReference>
<dbReference type="PROSITE" id="PS50850">
    <property type="entry name" value="MFS"/>
    <property type="match status" value="1"/>
</dbReference>
<dbReference type="Proteomes" id="UP000249645">
    <property type="component" value="Unassembled WGS sequence"/>
</dbReference>
<keyword evidence="2 4" id="KW-1133">Transmembrane helix</keyword>
<evidence type="ECO:0000256" key="1">
    <source>
        <dbReference type="ARBA" id="ARBA00022692"/>
    </source>
</evidence>
<accession>A0A2W5F5T9</accession>
<gene>
    <name evidence="6" type="ORF">DI598_08355</name>
</gene>
<feature type="transmembrane region" description="Helical" evidence="4">
    <location>
        <begin position="164"/>
        <end position="180"/>
    </location>
</feature>
<evidence type="ECO:0000259" key="5">
    <source>
        <dbReference type="PROSITE" id="PS50850"/>
    </source>
</evidence>
<dbReference type="Gene3D" id="1.20.1250.20">
    <property type="entry name" value="MFS general substrate transporter like domains"/>
    <property type="match status" value="1"/>
</dbReference>
<name>A0A2W5F5T9_9SPHI</name>
<evidence type="ECO:0000256" key="4">
    <source>
        <dbReference type="SAM" id="Phobius"/>
    </source>
</evidence>
<feature type="transmembrane region" description="Helical" evidence="4">
    <location>
        <begin position="12"/>
        <end position="30"/>
    </location>
</feature>
<reference evidence="6 7" key="1">
    <citation type="submission" date="2017-11" db="EMBL/GenBank/DDBJ databases">
        <title>Infants hospitalized years apart are colonized by the same room-sourced microbial strains.</title>
        <authorList>
            <person name="Brooks B."/>
            <person name="Olm M.R."/>
            <person name="Firek B.A."/>
            <person name="Baker R."/>
            <person name="Thomas B.C."/>
            <person name="Morowitz M.J."/>
            <person name="Banfield J.F."/>
        </authorList>
    </citation>
    <scope>NUCLEOTIDE SEQUENCE [LARGE SCALE GENOMIC DNA]</scope>
    <source>
        <strain evidence="6">S2_009_000_R2_76</strain>
    </source>
</reference>
<organism evidence="6 7">
    <name type="scientific">Pseudopedobacter saltans</name>
    <dbReference type="NCBI Taxonomy" id="151895"/>
    <lineage>
        <taxon>Bacteria</taxon>
        <taxon>Pseudomonadati</taxon>
        <taxon>Bacteroidota</taxon>
        <taxon>Sphingobacteriia</taxon>
        <taxon>Sphingobacteriales</taxon>
        <taxon>Sphingobacteriaceae</taxon>
        <taxon>Pseudopedobacter</taxon>
    </lineage>
</organism>
<dbReference type="InterPro" id="IPR011701">
    <property type="entry name" value="MFS"/>
</dbReference>
<dbReference type="SUPFAM" id="SSF103473">
    <property type="entry name" value="MFS general substrate transporter"/>
    <property type="match status" value="1"/>
</dbReference>
<dbReference type="EMBL" id="QFOI01000121">
    <property type="protein sequence ID" value="PZP49227.1"/>
    <property type="molecule type" value="Genomic_DNA"/>
</dbReference>
<proteinExistence type="predicted"/>
<keyword evidence="1 4" id="KW-0812">Transmembrane</keyword>
<sequence>MTIQYKKLSQAQVLLMAAAAGISVANIYYVQPILKYISRDFHVVDAQAGSLSMLAQVGYGLGLFFLIPLGDKLSRKNLSLILLLLLALTSTGIAFTHSFPLLMLLSVLIGIFSVTPQILIPLAAFINADTRGKTVGTILSGLLIGILGARVLSGWVATHWGWTMIYKISAVLCLVLFLLLKKSMPDVPSTFSGNYASLLKSTVLQIKKHALLREASLMGALLFGTFCSFWTTITFYLSDSPFNYNSEKIGLFGLVAITGAMMAPLVGRIADKGKVRLALKISAVMTLASAFIFKFFPTSLLGLIVGIVLLDVGVQGAQVSNAARIYGLDKESGSRINTVYMTSYFLGGASGTAVGLYCWSSGGWSMVTMQMIIWSMLALATIIIGGRLLSNHKTNKNEKGK</sequence>
<protein>
    <submittedName>
        <fullName evidence="6">MFS transporter</fullName>
    </submittedName>
</protein>
<dbReference type="PANTHER" id="PTHR42910:SF1">
    <property type="entry name" value="MAJOR FACILITATOR SUPERFAMILY (MFS) PROFILE DOMAIN-CONTAINING PROTEIN"/>
    <property type="match status" value="1"/>
</dbReference>
<feature type="transmembrane region" description="Helical" evidence="4">
    <location>
        <begin position="217"/>
        <end position="237"/>
    </location>
</feature>
<evidence type="ECO:0000256" key="2">
    <source>
        <dbReference type="ARBA" id="ARBA00022989"/>
    </source>
</evidence>
<keyword evidence="3 4" id="KW-0472">Membrane</keyword>
<dbReference type="GO" id="GO:0022857">
    <property type="term" value="F:transmembrane transporter activity"/>
    <property type="evidence" value="ECO:0007669"/>
    <property type="project" value="InterPro"/>
</dbReference>
<dbReference type="InterPro" id="IPR020846">
    <property type="entry name" value="MFS_dom"/>
</dbReference>
<feature type="transmembrane region" description="Helical" evidence="4">
    <location>
        <begin position="371"/>
        <end position="389"/>
    </location>
</feature>
<feature type="domain" description="Major facilitator superfamily (MFS) profile" evidence="5">
    <location>
        <begin position="12"/>
        <end position="393"/>
    </location>
</feature>
<dbReference type="CDD" id="cd17324">
    <property type="entry name" value="MFS_NepI_like"/>
    <property type="match status" value="1"/>
</dbReference>